<dbReference type="PANTHER" id="PTHR42685:SF22">
    <property type="entry name" value="CONDITIONED MEDIUM FACTOR RECEPTOR 1"/>
    <property type="match status" value="1"/>
</dbReference>
<evidence type="ECO:0000259" key="2">
    <source>
        <dbReference type="Pfam" id="PF01494"/>
    </source>
</evidence>
<feature type="domain" description="FAD-binding" evidence="2">
    <location>
        <begin position="5"/>
        <end position="308"/>
    </location>
</feature>
<dbReference type="RefSeq" id="WP_218545595.1">
    <property type="nucleotide sequence ID" value="NZ_JAGSPD010000005.1"/>
</dbReference>
<keyword evidence="4" id="KW-1185">Reference proteome</keyword>
<keyword evidence="1" id="KW-0812">Transmembrane</keyword>
<organism evidence="3 4">
    <name type="scientific">Winogradskyella luteola</name>
    <dbReference type="NCBI Taxonomy" id="2828330"/>
    <lineage>
        <taxon>Bacteria</taxon>
        <taxon>Pseudomonadati</taxon>
        <taxon>Bacteroidota</taxon>
        <taxon>Flavobacteriia</taxon>
        <taxon>Flavobacteriales</taxon>
        <taxon>Flavobacteriaceae</taxon>
        <taxon>Winogradskyella</taxon>
    </lineage>
</organism>
<proteinExistence type="predicted"/>
<gene>
    <name evidence="3" type="ORF">KCG49_07625</name>
</gene>
<evidence type="ECO:0000256" key="1">
    <source>
        <dbReference type="SAM" id="Phobius"/>
    </source>
</evidence>
<dbReference type="Proteomes" id="UP001138894">
    <property type="component" value="Unassembled WGS sequence"/>
</dbReference>
<feature type="transmembrane region" description="Helical" evidence="1">
    <location>
        <begin position="345"/>
        <end position="365"/>
    </location>
</feature>
<reference evidence="3" key="1">
    <citation type="submission" date="2021-04" db="EMBL/GenBank/DDBJ databases">
        <authorList>
            <person name="Pira H."/>
            <person name="Risdian C."/>
            <person name="Wink J."/>
        </authorList>
    </citation>
    <scope>NUCLEOTIDE SEQUENCE</scope>
    <source>
        <strain evidence="3">WHY3</strain>
    </source>
</reference>
<dbReference type="GO" id="GO:0071949">
    <property type="term" value="F:FAD binding"/>
    <property type="evidence" value="ECO:0007669"/>
    <property type="project" value="InterPro"/>
</dbReference>
<evidence type="ECO:0000313" key="4">
    <source>
        <dbReference type="Proteomes" id="UP001138894"/>
    </source>
</evidence>
<protein>
    <submittedName>
        <fullName evidence="3">NAD(P)/FAD-dependent oxidoreductase</fullName>
    </submittedName>
</protein>
<evidence type="ECO:0000313" key="3">
    <source>
        <dbReference type="EMBL" id="MBV7269053.1"/>
    </source>
</evidence>
<dbReference type="EMBL" id="JAGSPD010000005">
    <property type="protein sequence ID" value="MBV7269053.1"/>
    <property type="molecule type" value="Genomic_DNA"/>
</dbReference>
<dbReference type="InterPro" id="IPR050407">
    <property type="entry name" value="Geranylgeranyl_reductase"/>
</dbReference>
<dbReference type="Pfam" id="PF01494">
    <property type="entry name" value="FAD_binding_3"/>
    <property type="match status" value="1"/>
</dbReference>
<keyword evidence="1" id="KW-1133">Transmembrane helix</keyword>
<name>A0A9X1F9I3_9FLAO</name>
<dbReference type="AlphaFoldDB" id="A0A9X1F9I3"/>
<dbReference type="PANTHER" id="PTHR42685">
    <property type="entry name" value="GERANYLGERANYL DIPHOSPHATE REDUCTASE"/>
    <property type="match status" value="1"/>
</dbReference>
<accession>A0A9X1F9I3</accession>
<dbReference type="InterPro" id="IPR002938">
    <property type="entry name" value="FAD-bd"/>
</dbReference>
<sequence length="379" mass="43161">MKQHFDVIIIGGGLAGLTNAIHLSKYNIEVLLIEKNSYPRHKVCGEYVSNEILSYLNFLGFNPLEFGATTISKFELTTHNNKKIKAKLPLGGFGMSRYEMDFQLYQLALKEGAEVIQDKVVDIVFQGNQFKIQTKSKKNYISKIAIGAFGKRSNLDIKFQRSFITKRSPYLGVKIHVSGNFPEDKVALHNFKGGYCGVSKVENGHINLCYITNYEAFKTYKDIDTFQEEVIFKNLDLKEIFQKSNLEFEKPLTISQISFETKNPIENHMIMCGDSAGMIHPLCGNGMGMAIRSAQLASDLIIDYLQGKISTRKELEKLYSKKWKKTFSMRLKVGHTIAYLFRQDWLAPKLLVVLTWLPFLVPLIIKMTHGKTMVTKNKA</sequence>
<comment type="caution">
    <text evidence="3">The sequence shown here is derived from an EMBL/GenBank/DDBJ whole genome shotgun (WGS) entry which is preliminary data.</text>
</comment>
<keyword evidence="1" id="KW-0472">Membrane</keyword>